<reference evidence="1" key="1">
    <citation type="submission" date="2024-02" db="EMBL/GenBank/DDBJ databases">
        <authorList>
            <consortium name="ELIXIR-Norway"/>
            <consortium name="Elixir Norway"/>
        </authorList>
    </citation>
    <scope>NUCLEOTIDE SEQUENCE</scope>
</reference>
<proteinExistence type="predicted"/>
<dbReference type="Proteomes" id="UP001497444">
    <property type="component" value="Chromosome 5"/>
</dbReference>
<organism evidence="1 2">
    <name type="scientific">Sphagnum jensenii</name>
    <dbReference type="NCBI Taxonomy" id="128206"/>
    <lineage>
        <taxon>Eukaryota</taxon>
        <taxon>Viridiplantae</taxon>
        <taxon>Streptophyta</taxon>
        <taxon>Embryophyta</taxon>
        <taxon>Bryophyta</taxon>
        <taxon>Sphagnophytina</taxon>
        <taxon>Sphagnopsida</taxon>
        <taxon>Sphagnales</taxon>
        <taxon>Sphagnaceae</taxon>
        <taxon>Sphagnum</taxon>
    </lineage>
</organism>
<name>A0ABP0X2Q9_9BRYO</name>
<evidence type="ECO:0000313" key="1">
    <source>
        <dbReference type="EMBL" id="CAK9272957.1"/>
    </source>
</evidence>
<accession>A0ABP0X2Q9</accession>
<keyword evidence="2" id="KW-1185">Reference proteome</keyword>
<protein>
    <submittedName>
        <fullName evidence="1">Uncharacterized protein</fullName>
    </submittedName>
</protein>
<evidence type="ECO:0000313" key="2">
    <source>
        <dbReference type="Proteomes" id="UP001497444"/>
    </source>
</evidence>
<sequence length="118" mass="13446">MGSDVFSKRVPLDHIVNLYNDKINVDVLFDDQREHIVAVIAFLCPSRQVMESLATDRKTYLDLVFVSITHLIKHCENGETTLKDINQDLTTVGMKAKLQQYEKLLIQELAIVAAYLNP</sequence>
<dbReference type="EMBL" id="OZ020100">
    <property type="protein sequence ID" value="CAK9272957.1"/>
    <property type="molecule type" value="Genomic_DNA"/>
</dbReference>
<gene>
    <name evidence="1" type="ORF">CSSPJE1EN1_LOCUS18435</name>
</gene>